<proteinExistence type="inferred from homology"/>
<dbReference type="OrthoDB" id="428177at2759"/>
<keyword evidence="5" id="KW-0812">Transmembrane</keyword>
<feature type="active site" description="Proton donor" evidence="4">
    <location>
        <position position="193"/>
    </location>
</feature>
<keyword evidence="8" id="KW-1185">Reference proteome</keyword>
<dbReference type="InterPro" id="IPR022790">
    <property type="entry name" value="GH26_dom"/>
</dbReference>
<dbReference type="Proteomes" id="UP000886653">
    <property type="component" value="Unassembled WGS sequence"/>
</dbReference>
<comment type="caution">
    <text evidence="7">The sequence shown here is derived from an EMBL/GenBank/DDBJ whole genome shotgun (WGS) entry which is preliminary data.</text>
</comment>
<reference evidence="7" key="1">
    <citation type="submission" date="2013-11" db="EMBL/GenBank/DDBJ databases">
        <title>Genome sequence of the fusiform rust pathogen reveals effectors for host alternation and coevolution with pine.</title>
        <authorList>
            <consortium name="DOE Joint Genome Institute"/>
            <person name="Smith K."/>
            <person name="Pendleton A."/>
            <person name="Kubisiak T."/>
            <person name="Anderson C."/>
            <person name="Salamov A."/>
            <person name="Aerts A."/>
            <person name="Riley R."/>
            <person name="Clum A."/>
            <person name="Lindquist E."/>
            <person name="Ence D."/>
            <person name="Campbell M."/>
            <person name="Kronenberg Z."/>
            <person name="Feau N."/>
            <person name="Dhillon B."/>
            <person name="Hamelin R."/>
            <person name="Burleigh J."/>
            <person name="Smith J."/>
            <person name="Yandell M."/>
            <person name="Nelson C."/>
            <person name="Grigoriev I."/>
            <person name="Davis J."/>
        </authorList>
    </citation>
    <scope>NUCLEOTIDE SEQUENCE</scope>
    <source>
        <strain evidence="7">G11</strain>
    </source>
</reference>
<dbReference type="SUPFAM" id="SSF51445">
    <property type="entry name" value="(Trans)glycosidases"/>
    <property type="match status" value="1"/>
</dbReference>
<dbReference type="GO" id="GO:0006080">
    <property type="term" value="P:substituted mannan metabolic process"/>
    <property type="evidence" value="ECO:0007669"/>
    <property type="project" value="InterPro"/>
</dbReference>
<feature type="transmembrane region" description="Helical" evidence="5">
    <location>
        <begin position="36"/>
        <end position="53"/>
    </location>
</feature>
<dbReference type="PROSITE" id="PS51764">
    <property type="entry name" value="GH26"/>
    <property type="match status" value="1"/>
</dbReference>
<sequence length="400" mass="45881">MRCRQGHRYQNSHCIVQPLIPADNFKYTWLDMRSHYAFTCSLTFINLILPVMIHTKNSTTCETTSRQTISLLESSLGLDPSNLYKNGIAFGALPAFKEPLKPNTPDLINAKLPRPMSIMGDYVHLGEDEEGFETIDWHVKAIQRLQGNPVYQIALMPTKGLEHISQRVAERIAQKMYEVNQLNITVWLRWGHEMNGNWYKWGNNPKLFKEKWRLVSQAVKNRAPNTYMMWAPNVRYGDSIDSRRGGYSPYWPGGEYVDIAALSFYHFGGSRRKNTLPEPNEAIERLQEFSQLYGMQGEQKPIVIAETAAPYTKSFMSGWTSLEDEASESEEKIKLAWLNQIFSPEMKAAVPELKAISWFEIFKHETAPGGWFPKSEDFRLLLGNPSLSEKAVRFLTDESA</sequence>
<dbReference type="InterPro" id="IPR017853">
    <property type="entry name" value="GH"/>
</dbReference>
<feature type="domain" description="GH26" evidence="6">
    <location>
        <begin position="63"/>
        <end position="391"/>
    </location>
</feature>
<evidence type="ECO:0000256" key="5">
    <source>
        <dbReference type="SAM" id="Phobius"/>
    </source>
</evidence>
<accession>A0A9P6T6Z8</accession>
<dbReference type="Gene3D" id="3.20.20.80">
    <property type="entry name" value="Glycosidases"/>
    <property type="match status" value="1"/>
</dbReference>
<dbReference type="GO" id="GO:0016985">
    <property type="term" value="F:mannan endo-1,4-beta-mannosidase activity"/>
    <property type="evidence" value="ECO:0007669"/>
    <property type="project" value="InterPro"/>
</dbReference>
<dbReference type="EMBL" id="MU167409">
    <property type="protein sequence ID" value="KAG0140964.1"/>
    <property type="molecule type" value="Genomic_DNA"/>
</dbReference>
<comment type="similarity">
    <text evidence="1 4">Belongs to the glycosyl hydrolase 26 family.</text>
</comment>
<evidence type="ECO:0000256" key="3">
    <source>
        <dbReference type="ARBA" id="ARBA00023295"/>
    </source>
</evidence>
<dbReference type="PANTHER" id="PTHR40079:SF6">
    <property type="entry name" value="GH26 DOMAIN-CONTAINING PROTEIN"/>
    <property type="match status" value="1"/>
</dbReference>
<organism evidence="7 8">
    <name type="scientific">Cronartium quercuum f. sp. fusiforme G11</name>
    <dbReference type="NCBI Taxonomy" id="708437"/>
    <lineage>
        <taxon>Eukaryota</taxon>
        <taxon>Fungi</taxon>
        <taxon>Dikarya</taxon>
        <taxon>Basidiomycota</taxon>
        <taxon>Pucciniomycotina</taxon>
        <taxon>Pucciniomycetes</taxon>
        <taxon>Pucciniales</taxon>
        <taxon>Coleosporiaceae</taxon>
        <taxon>Cronartium</taxon>
    </lineage>
</organism>
<keyword evidence="3 4" id="KW-0326">Glycosidase</keyword>
<keyword evidence="5" id="KW-0472">Membrane</keyword>
<evidence type="ECO:0000313" key="8">
    <source>
        <dbReference type="Proteomes" id="UP000886653"/>
    </source>
</evidence>
<evidence type="ECO:0000256" key="2">
    <source>
        <dbReference type="ARBA" id="ARBA00022801"/>
    </source>
</evidence>
<keyword evidence="5" id="KW-1133">Transmembrane helix</keyword>
<evidence type="ECO:0000313" key="7">
    <source>
        <dbReference type="EMBL" id="KAG0140964.1"/>
    </source>
</evidence>
<keyword evidence="2 4" id="KW-0378">Hydrolase</keyword>
<evidence type="ECO:0000259" key="6">
    <source>
        <dbReference type="PROSITE" id="PS51764"/>
    </source>
</evidence>
<dbReference type="InterPro" id="IPR000805">
    <property type="entry name" value="Glyco_hydro_26"/>
</dbReference>
<protein>
    <recommendedName>
        <fullName evidence="6">GH26 domain-containing protein</fullName>
    </recommendedName>
</protein>
<evidence type="ECO:0000256" key="1">
    <source>
        <dbReference type="ARBA" id="ARBA00007754"/>
    </source>
</evidence>
<dbReference type="AlphaFoldDB" id="A0A9P6T6Z8"/>
<dbReference type="Pfam" id="PF02156">
    <property type="entry name" value="Glyco_hydro_26"/>
    <property type="match status" value="1"/>
</dbReference>
<dbReference type="PANTHER" id="PTHR40079">
    <property type="entry name" value="MANNAN ENDO-1,4-BETA-MANNOSIDASE E-RELATED"/>
    <property type="match status" value="1"/>
</dbReference>
<feature type="active site" description="Nucleophile" evidence="4">
    <location>
        <position position="306"/>
    </location>
</feature>
<gene>
    <name evidence="7" type="ORF">CROQUDRAFT_664468</name>
</gene>
<evidence type="ECO:0000256" key="4">
    <source>
        <dbReference type="PROSITE-ProRule" id="PRU01100"/>
    </source>
</evidence>
<name>A0A9P6T6Z8_9BASI</name>